<keyword evidence="3" id="KW-1185">Reference proteome</keyword>
<accession>A0A814P214</accession>
<organism evidence="2 3">
    <name type="scientific">Rotaria sordida</name>
    <dbReference type="NCBI Taxonomy" id="392033"/>
    <lineage>
        <taxon>Eukaryota</taxon>
        <taxon>Metazoa</taxon>
        <taxon>Spiralia</taxon>
        <taxon>Gnathifera</taxon>
        <taxon>Rotifera</taxon>
        <taxon>Eurotatoria</taxon>
        <taxon>Bdelloidea</taxon>
        <taxon>Philodinida</taxon>
        <taxon>Philodinidae</taxon>
        <taxon>Rotaria</taxon>
    </lineage>
</organism>
<dbReference type="EMBL" id="CAJNOL010000519">
    <property type="protein sequence ID" value="CAF1100139.1"/>
    <property type="molecule type" value="Genomic_DNA"/>
</dbReference>
<feature type="compositionally biased region" description="Acidic residues" evidence="1">
    <location>
        <begin position="61"/>
        <end position="88"/>
    </location>
</feature>
<gene>
    <name evidence="2" type="ORF">JXQ802_LOCUS19159</name>
</gene>
<proteinExistence type="predicted"/>
<dbReference type="AlphaFoldDB" id="A0A814P214"/>
<name>A0A814P214_9BILA</name>
<protein>
    <submittedName>
        <fullName evidence="2">Uncharacterized protein</fullName>
    </submittedName>
</protein>
<dbReference type="Proteomes" id="UP000663870">
    <property type="component" value="Unassembled WGS sequence"/>
</dbReference>
<sequence length="88" mass="10475">MNLSLSTNKVNENNIDVTLMHANRKGTTYYNNNNNNNFKSNIIQVEKNVFRQNELTMKLNDDEEQYNDDEDEEQYNDDEDEEQYNDDG</sequence>
<reference evidence="2" key="1">
    <citation type="submission" date="2021-02" db="EMBL/GenBank/DDBJ databases">
        <authorList>
            <person name="Nowell W R."/>
        </authorList>
    </citation>
    <scope>NUCLEOTIDE SEQUENCE</scope>
</reference>
<comment type="caution">
    <text evidence="2">The sequence shown here is derived from an EMBL/GenBank/DDBJ whole genome shotgun (WGS) entry which is preliminary data.</text>
</comment>
<evidence type="ECO:0000313" key="2">
    <source>
        <dbReference type="EMBL" id="CAF1100139.1"/>
    </source>
</evidence>
<evidence type="ECO:0000256" key="1">
    <source>
        <dbReference type="SAM" id="MobiDB-lite"/>
    </source>
</evidence>
<evidence type="ECO:0000313" key="3">
    <source>
        <dbReference type="Proteomes" id="UP000663870"/>
    </source>
</evidence>
<feature type="region of interest" description="Disordered" evidence="1">
    <location>
        <begin position="57"/>
        <end position="88"/>
    </location>
</feature>